<dbReference type="RefSeq" id="XP_019087993.1">
    <property type="nucleotide sequence ID" value="XM_019232448.1"/>
</dbReference>
<evidence type="ECO:0000259" key="2">
    <source>
        <dbReference type="Pfam" id="PF00501"/>
    </source>
</evidence>
<dbReference type="PANTHER" id="PTHR43201:SF8">
    <property type="entry name" value="ACYL-COA SYNTHETASE FAMILY MEMBER 3"/>
    <property type="match status" value="1"/>
</dbReference>
<accession>A0ABM1QMK5</accession>
<dbReference type="InterPro" id="IPR042099">
    <property type="entry name" value="ANL_N_sf"/>
</dbReference>
<evidence type="ECO:0000256" key="1">
    <source>
        <dbReference type="ARBA" id="ARBA00006432"/>
    </source>
</evidence>
<dbReference type="Proteomes" id="UP000694864">
    <property type="component" value="Chromosome 11"/>
</dbReference>
<dbReference type="GeneID" id="104723087"/>
<dbReference type="PROSITE" id="PS00455">
    <property type="entry name" value="AMP_BINDING"/>
    <property type="match status" value="1"/>
</dbReference>
<dbReference type="InterPro" id="IPR020459">
    <property type="entry name" value="AMP-binding"/>
</dbReference>
<dbReference type="Pfam" id="PF00501">
    <property type="entry name" value="AMP-binding"/>
    <property type="match status" value="1"/>
</dbReference>
<evidence type="ECO:0000313" key="3">
    <source>
        <dbReference type="Proteomes" id="UP000694864"/>
    </source>
</evidence>
<evidence type="ECO:0000313" key="4">
    <source>
        <dbReference type="RefSeq" id="XP_019087993.1"/>
    </source>
</evidence>
<gene>
    <name evidence="4" type="primary">LOC104723087</name>
</gene>
<reference evidence="3" key="1">
    <citation type="journal article" date="2014" name="Nat. Commun.">
        <title>The emerging biofuel crop Camelina sativa retains a highly undifferentiated hexaploid genome structure.</title>
        <authorList>
            <person name="Kagale S."/>
            <person name="Koh C."/>
            <person name="Nixon J."/>
            <person name="Bollina V."/>
            <person name="Clarke W.E."/>
            <person name="Tuteja R."/>
            <person name="Spillane C."/>
            <person name="Robinson S.J."/>
            <person name="Links M.G."/>
            <person name="Clarke C."/>
            <person name="Higgins E.E."/>
            <person name="Huebert T."/>
            <person name="Sharpe A.G."/>
            <person name="Parkin I.A."/>
        </authorList>
    </citation>
    <scope>NUCLEOTIDE SEQUENCE [LARGE SCALE GENOMIC DNA]</scope>
    <source>
        <strain evidence="3">cv. DH55</strain>
    </source>
</reference>
<protein>
    <submittedName>
        <fullName evidence="4">Malonate--CoA ligase-like</fullName>
    </submittedName>
</protein>
<organism evidence="3 4">
    <name type="scientific">Camelina sativa</name>
    <name type="common">False flax</name>
    <name type="synonym">Myagrum sativum</name>
    <dbReference type="NCBI Taxonomy" id="90675"/>
    <lineage>
        <taxon>Eukaryota</taxon>
        <taxon>Viridiplantae</taxon>
        <taxon>Streptophyta</taxon>
        <taxon>Embryophyta</taxon>
        <taxon>Tracheophyta</taxon>
        <taxon>Spermatophyta</taxon>
        <taxon>Magnoliopsida</taxon>
        <taxon>eudicotyledons</taxon>
        <taxon>Gunneridae</taxon>
        <taxon>Pentapetalae</taxon>
        <taxon>rosids</taxon>
        <taxon>malvids</taxon>
        <taxon>Brassicales</taxon>
        <taxon>Brassicaceae</taxon>
        <taxon>Camelineae</taxon>
        <taxon>Camelina</taxon>
    </lineage>
</organism>
<dbReference type="Gene3D" id="3.40.50.12780">
    <property type="entry name" value="N-terminal domain of ligase-like"/>
    <property type="match status" value="1"/>
</dbReference>
<dbReference type="InterPro" id="IPR000873">
    <property type="entry name" value="AMP-dep_synth/lig_dom"/>
</dbReference>
<comment type="similarity">
    <text evidence="1">Belongs to the ATP-dependent AMP-binding enzyme family.</text>
</comment>
<dbReference type="PANTHER" id="PTHR43201">
    <property type="entry name" value="ACYL-COA SYNTHETASE"/>
    <property type="match status" value="1"/>
</dbReference>
<feature type="domain" description="AMP-dependent synthetase/ligase" evidence="2">
    <location>
        <begin position="2"/>
        <end position="127"/>
    </location>
</feature>
<reference evidence="4" key="2">
    <citation type="submission" date="2025-08" db="UniProtKB">
        <authorList>
            <consortium name="RefSeq"/>
        </authorList>
    </citation>
    <scope>IDENTIFICATION</scope>
    <source>
        <tissue evidence="4">Leaf</tissue>
    </source>
</reference>
<keyword evidence="3" id="KW-1185">Reference proteome</keyword>
<name>A0ABM1QMK5_CAMSA</name>
<proteinExistence type="inferred from homology"/>
<dbReference type="InterPro" id="IPR020845">
    <property type="entry name" value="AMP-binding_CS"/>
</dbReference>
<dbReference type="SUPFAM" id="SSF56801">
    <property type="entry name" value="Acetyl-CoA synthetase-like"/>
    <property type="match status" value="1"/>
</dbReference>
<dbReference type="PRINTS" id="PR00154">
    <property type="entry name" value="AMPBINDING"/>
</dbReference>
<sequence>MNDSDIFLLLSTEDHSETIAAKSGAQYHLIPLVVDSTSETVASNQLQDNSIVTEGKFLDEPALIVYTSGTTGKPKGVVRTHNSIISQVKMLTEAWEYTSADHILHCLPLHHVHGLFNALFAPLYAPSSVTYTISIYLS</sequence>